<sequence length="223" mass="24691">MSQDQQLALICQHRATIYAWFSGLFAKELDADGIARLHSAAVGQWLASLADEPSLAAAVNQFQQSLSALNLRQDAVLELSADFAGLFLMPKPVETQPYASVHTSGDATPKFKQQSCTDMQAQLAQLGLSLNSAFKEPEDHLAVLLELISYLAYAVAEQEKNSQPLLVLQKQQIELLLSWLPAFSQACRQHDPFGFYASLANMMVTFIQADRLWLAENQNNLVH</sequence>
<dbReference type="InterPro" id="IPR050289">
    <property type="entry name" value="TorD/DmsD_chaperones"/>
</dbReference>
<dbReference type="Gene3D" id="1.20.120.1820">
    <property type="match status" value="1"/>
</dbReference>
<dbReference type="InterPro" id="IPR020945">
    <property type="entry name" value="DMSO/NO3_reduct_chaperone"/>
</dbReference>
<evidence type="ECO:0000256" key="1">
    <source>
        <dbReference type="ARBA" id="ARBA00022490"/>
    </source>
</evidence>
<comment type="function">
    <text evidence="3">Involved in the biogenesis of TorA. Acts on TorA before the insertion of the molybdenum cofactor and, as a result, probably favors a conformation of the apoenzyme that is competent for acquiring the cofactor.</text>
</comment>
<gene>
    <name evidence="3 5" type="primary">torD</name>
    <name evidence="4" type="ORF">CRN84_08430</name>
    <name evidence="5" type="ORF">NCTC12282_02526</name>
</gene>
<dbReference type="Proteomes" id="UP000373449">
    <property type="component" value="Unassembled WGS sequence"/>
</dbReference>
<dbReference type="InterPro" id="IPR023069">
    <property type="entry name" value="Chaperone_TorD"/>
</dbReference>
<dbReference type="GO" id="GO:0051259">
    <property type="term" value="P:protein complex oligomerization"/>
    <property type="evidence" value="ECO:0007669"/>
    <property type="project" value="InterPro"/>
</dbReference>
<organism evidence="4 6">
    <name type="scientific">Budvicia aquatica</name>
    <dbReference type="NCBI Taxonomy" id="82979"/>
    <lineage>
        <taxon>Bacteria</taxon>
        <taxon>Pseudomonadati</taxon>
        <taxon>Pseudomonadota</taxon>
        <taxon>Gammaproteobacteria</taxon>
        <taxon>Enterobacterales</taxon>
        <taxon>Budviciaceae</taxon>
        <taxon>Budvicia</taxon>
    </lineage>
</organism>
<reference evidence="4" key="1">
    <citation type="submission" date="2017-09" db="EMBL/GenBank/DDBJ databases">
        <title>FDA dAtabase for Regulatory Grade micrObial Sequences (FDA-ARGOS): Supporting development and validation of Infectious Disease Dx tests.</title>
        <authorList>
            <person name="Minogue T."/>
            <person name="Wolcott M."/>
            <person name="Wasieloski L."/>
            <person name="Aguilar W."/>
            <person name="Moore D."/>
            <person name="Tallon L.J."/>
            <person name="Sadzewicz L."/>
            <person name="Ott S."/>
            <person name="Zhao X."/>
            <person name="Nagaraj S."/>
            <person name="Vavikolanu K."/>
            <person name="Aluvathingal J."/>
            <person name="Nadendla S."/>
            <person name="Sichtig H."/>
        </authorList>
    </citation>
    <scope>NUCLEOTIDE SEQUENCE</scope>
    <source>
        <strain evidence="4">FDAARGOS_387</strain>
    </source>
</reference>
<keyword evidence="2 3" id="KW-0143">Chaperone</keyword>
<dbReference type="AlphaFoldDB" id="A0A2C6BYZ3"/>
<evidence type="ECO:0000313" key="6">
    <source>
        <dbReference type="Proteomes" id="UP000224974"/>
    </source>
</evidence>
<dbReference type="EMBL" id="CAADJA010000002">
    <property type="protein sequence ID" value="VFS47588.1"/>
    <property type="molecule type" value="Genomic_DNA"/>
</dbReference>
<dbReference type="STRING" id="1111728.GCA_000427805_02131"/>
<evidence type="ECO:0000256" key="2">
    <source>
        <dbReference type="ARBA" id="ARBA00023186"/>
    </source>
</evidence>
<proteinExistence type="inferred from homology"/>
<dbReference type="GO" id="GO:0005737">
    <property type="term" value="C:cytoplasm"/>
    <property type="evidence" value="ECO:0007669"/>
    <property type="project" value="UniProtKB-SubCell"/>
</dbReference>
<comment type="similarity">
    <text evidence="3">Belongs to the TorD/DmsD family. TorD subfamily.</text>
</comment>
<dbReference type="InterPro" id="IPR036386">
    <property type="entry name" value="HscB_C_sf"/>
</dbReference>
<reference evidence="5 7" key="3">
    <citation type="submission" date="2019-03" db="EMBL/GenBank/DDBJ databases">
        <authorList>
            <consortium name="Pathogen Informatics"/>
        </authorList>
    </citation>
    <scope>NUCLEOTIDE SEQUENCE [LARGE SCALE GENOMIC DNA]</scope>
    <source>
        <strain evidence="5 7">NCTC12282</strain>
    </source>
</reference>
<evidence type="ECO:0000313" key="5">
    <source>
        <dbReference type="EMBL" id="VFS47588.1"/>
    </source>
</evidence>
<evidence type="ECO:0000256" key="3">
    <source>
        <dbReference type="HAMAP-Rule" id="MF_01150"/>
    </source>
</evidence>
<accession>A0A2C6BYZ3</accession>
<name>A0A2C6BYZ3_9GAMM</name>
<keyword evidence="6" id="KW-1185">Reference proteome</keyword>
<dbReference type="GO" id="GO:0006457">
    <property type="term" value="P:protein folding"/>
    <property type="evidence" value="ECO:0007669"/>
    <property type="project" value="UniProtKB-UniRule"/>
</dbReference>
<evidence type="ECO:0000313" key="4">
    <source>
        <dbReference type="EMBL" id="PHI29350.1"/>
    </source>
</evidence>
<protein>
    <recommendedName>
        <fullName evidence="3">Chaperone protein TorD</fullName>
    </recommendedName>
</protein>
<dbReference type="OrthoDB" id="7849731at2"/>
<keyword evidence="1 3" id="KW-0963">Cytoplasm</keyword>
<dbReference type="Proteomes" id="UP000224974">
    <property type="component" value="Unassembled WGS sequence"/>
</dbReference>
<dbReference type="InterPro" id="IPR036411">
    <property type="entry name" value="TorD-like_sf"/>
</dbReference>
<dbReference type="PANTHER" id="PTHR34227:SF11">
    <property type="entry name" value="CHAPERONE PROTEIN TORD"/>
    <property type="match status" value="1"/>
</dbReference>
<comment type="subcellular location">
    <subcellularLocation>
        <location evidence="3">Cytoplasm</location>
    </subcellularLocation>
</comment>
<dbReference type="HAMAP" id="MF_01150">
    <property type="entry name" value="TorD"/>
    <property type="match status" value="1"/>
</dbReference>
<dbReference type="Gene3D" id="1.20.1280.20">
    <property type="entry name" value="HscB, C-terminal domain"/>
    <property type="match status" value="1"/>
</dbReference>
<evidence type="ECO:0000313" key="7">
    <source>
        <dbReference type="Proteomes" id="UP000373449"/>
    </source>
</evidence>
<dbReference type="RefSeq" id="WP_036015928.1">
    <property type="nucleotide sequence ID" value="NZ_BRLG01000007.1"/>
</dbReference>
<dbReference type="SUPFAM" id="SSF89155">
    <property type="entry name" value="TorD-like"/>
    <property type="match status" value="1"/>
</dbReference>
<dbReference type="EMBL" id="PDDX01000001">
    <property type="protein sequence ID" value="PHI29350.1"/>
    <property type="molecule type" value="Genomic_DNA"/>
</dbReference>
<reference evidence="6" key="2">
    <citation type="submission" date="2017-09" db="EMBL/GenBank/DDBJ databases">
        <title>FDA dAtabase for Regulatory Grade micrObial Sequences (FDA-ARGOS): Supporting development and validation of Infectious Disease Dx tests.</title>
        <authorList>
            <person name="Minogue T."/>
            <person name="Wolcott M."/>
            <person name="Wasieloski L."/>
            <person name="Aguilar W."/>
            <person name="Moore D."/>
            <person name="Tallon L."/>
            <person name="Sadzewicz L."/>
            <person name="Ott S."/>
            <person name="Zhao X."/>
            <person name="Nagaraj S."/>
            <person name="Vavikolanu K."/>
            <person name="Aluvathingal J."/>
            <person name="Nadendla S."/>
            <person name="Sichtig H."/>
        </authorList>
    </citation>
    <scope>NUCLEOTIDE SEQUENCE [LARGE SCALE GENOMIC DNA]</scope>
    <source>
        <strain evidence="6">FDAARGOS_387</strain>
    </source>
</reference>
<dbReference type="Pfam" id="PF02613">
    <property type="entry name" value="Nitrate_red_del"/>
    <property type="match status" value="1"/>
</dbReference>
<dbReference type="NCBIfam" id="NF003442">
    <property type="entry name" value="PRK04976.1"/>
    <property type="match status" value="1"/>
</dbReference>
<dbReference type="PANTHER" id="PTHR34227">
    <property type="entry name" value="CHAPERONE PROTEIN YCDY"/>
    <property type="match status" value="1"/>
</dbReference>